<dbReference type="OrthoDB" id="1904586at2"/>
<accession>J7IKE6</accession>
<gene>
    <name evidence="1" type="ordered locus">Desmer_0175</name>
</gene>
<evidence type="ECO:0000313" key="1">
    <source>
        <dbReference type="EMBL" id="AFQ42242.1"/>
    </source>
</evidence>
<proteinExistence type="predicted"/>
<dbReference type="HOGENOM" id="CLU_1737596_0_0_9"/>
<reference evidence="1 2" key="1">
    <citation type="journal article" date="2012" name="J. Bacteriol.">
        <title>Complete genome sequences of Desulfosporosinus orientis DSM765T, Desulfosporosinus youngiae DSM17734T, Desulfosporosinus meridiei DSM13257T, and Desulfosporosinus acidiphilus DSM22704T.</title>
        <authorList>
            <person name="Pester M."/>
            <person name="Brambilla E."/>
            <person name="Alazard D."/>
            <person name="Rattei T."/>
            <person name="Weinmaier T."/>
            <person name="Han J."/>
            <person name="Lucas S."/>
            <person name="Lapidus A."/>
            <person name="Cheng J.F."/>
            <person name="Goodwin L."/>
            <person name="Pitluck S."/>
            <person name="Peters L."/>
            <person name="Ovchinnikova G."/>
            <person name="Teshima H."/>
            <person name="Detter J.C."/>
            <person name="Han C.S."/>
            <person name="Tapia R."/>
            <person name="Land M.L."/>
            <person name="Hauser L."/>
            <person name="Kyrpides N.C."/>
            <person name="Ivanova N.N."/>
            <person name="Pagani I."/>
            <person name="Huntmann M."/>
            <person name="Wei C.L."/>
            <person name="Davenport K.W."/>
            <person name="Daligault H."/>
            <person name="Chain P.S."/>
            <person name="Chen A."/>
            <person name="Mavromatis K."/>
            <person name="Markowitz V."/>
            <person name="Szeto E."/>
            <person name="Mikhailova N."/>
            <person name="Pati A."/>
            <person name="Wagner M."/>
            <person name="Woyke T."/>
            <person name="Ollivier B."/>
            <person name="Klenk H.P."/>
            <person name="Spring S."/>
            <person name="Loy A."/>
        </authorList>
    </citation>
    <scope>NUCLEOTIDE SEQUENCE [LARGE SCALE GENOMIC DNA]</scope>
    <source>
        <strain evidence="2">ATCC BAA-275 / DSM 13257 / NCIMB 13706 / S10</strain>
    </source>
</reference>
<keyword evidence="2" id="KW-1185">Reference proteome</keyword>
<dbReference type="EMBL" id="CP003629">
    <property type="protein sequence ID" value="AFQ42242.1"/>
    <property type="molecule type" value="Genomic_DNA"/>
</dbReference>
<organism evidence="1 2">
    <name type="scientific">Desulfosporosinus meridiei (strain ATCC BAA-275 / DSM 13257 / KCTC 12902 / NCIMB 13706 / S10)</name>
    <dbReference type="NCBI Taxonomy" id="768704"/>
    <lineage>
        <taxon>Bacteria</taxon>
        <taxon>Bacillati</taxon>
        <taxon>Bacillota</taxon>
        <taxon>Clostridia</taxon>
        <taxon>Eubacteriales</taxon>
        <taxon>Desulfitobacteriaceae</taxon>
        <taxon>Desulfosporosinus</taxon>
    </lineage>
</organism>
<sequence>MRKLIYVLAVILMVLLIIGCNKTSPPVDLKISQHFTVISEDSSKYIGQITIQNNAIYELIPMSVTVQMRVKHKEGIDRVDSTPLQLVAKEIKSEKNKEYVYEVEIPKKVFAVYENTDNNNIEICTRGLFMDKDVVILDSFQSNTESLVKN</sequence>
<dbReference type="AlphaFoldDB" id="J7IKE6"/>
<name>J7IKE6_DESMD</name>
<protein>
    <recommendedName>
        <fullName evidence="3">Lipoprotein</fullName>
    </recommendedName>
</protein>
<dbReference type="RefSeq" id="WP_014901169.1">
    <property type="nucleotide sequence ID" value="NC_018515.1"/>
</dbReference>
<dbReference type="KEGG" id="dmi:Desmer_0175"/>
<dbReference type="PROSITE" id="PS51257">
    <property type="entry name" value="PROKAR_LIPOPROTEIN"/>
    <property type="match status" value="1"/>
</dbReference>
<evidence type="ECO:0000313" key="2">
    <source>
        <dbReference type="Proteomes" id="UP000005262"/>
    </source>
</evidence>
<dbReference type="Proteomes" id="UP000005262">
    <property type="component" value="Chromosome"/>
</dbReference>
<reference evidence="2" key="2">
    <citation type="submission" date="2012-08" db="EMBL/GenBank/DDBJ databases">
        <title>Finished genome of Desulfosporosinus meridiei DSM 13257.</title>
        <authorList>
            <person name="Huntemann M."/>
            <person name="Wei C.-L."/>
            <person name="Han J."/>
            <person name="Detter J.C."/>
            <person name="Han C."/>
            <person name="Davenport K."/>
            <person name="Daligault H."/>
            <person name="Erkkila T."/>
            <person name="Gu W."/>
            <person name="Munk A.C.C."/>
            <person name="Teshima H."/>
            <person name="Xu Y."/>
            <person name="Chain P."/>
            <person name="Tapia R."/>
            <person name="Chen A."/>
            <person name="Krypides N."/>
            <person name="Mavromatis K."/>
            <person name="Markowitz V."/>
            <person name="Szeto E."/>
            <person name="Ivanova N."/>
            <person name="Mikhailova N."/>
            <person name="Ovchinnikova G."/>
            <person name="Pagani I."/>
            <person name="Pati A."/>
            <person name="Goodwin L."/>
            <person name="Peters L."/>
            <person name="Pitluck S."/>
            <person name="Woyke T."/>
            <person name="Pester M."/>
            <person name="Spring S."/>
            <person name="Ollivier B."/>
            <person name="Rattei T."/>
            <person name="Klenk H.-P."/>
            <person name="Wagner M."/>
            <person name="Loy A."/>
        </authorList>
    </citation>
    <scope>NUCLEOTIDE SEQUENCE [LARGE SCALE GENOMIC DNA]</scope>
    <source>
        <strain evidence="2">ATCC BAA-275 / DSM 13257 / NCIMB 13706 / S10</strain>
    </source>
</reference>
<evidence type="ECO:0008006" key="3">
    <source>
        <dbReference type="Google" id="ProtNLM"/>
    </source>
</evidence>